<reference evidence="2 3" key="1">
    <citation type="journal article" date="2013" name="Nature">
        <title>Insights into bilaterian evolution from three spiralian genomes.</title>
        <authorList>
            <person name="Simakov O."/>
            <person name="Marletaz F."/>
            <person name="Cho S.J."/>
            <person name="Edsinger-Gonzales E."/>
            <person name="Havlak P."/>
            <person name="Hellsten U."/>
            <person name="Kuo D.H."/>
            <person name="Larsson T."/>
            <person name="Lv J."/>
            <person name="Arendt D."/>
            <person name="Savage R."/>
            <person name="Osoegawa K."/>
            <person name="de Jong P."/>
            <person name="Grimwood J."/>
            <person name="Chapman J.A."/>
            <person name="Shapiro H."/>
            <person name="Aerts A."/>
            <person name="Otillar R.P."/>
            <person name="Terry A.Y."/>
            <person name="Boore J.L."/>
            <person name="Grigoriev I.V."/>
            <person name="Lindberg D.R."/>
            <person name="Seaver E.C."/>
            <person name="Weisblat D.A."/>
            <person name="Putnam N.H."/>
            <person name="Rokhsar D.S."/>
        </authorList>
    </citation>
    <scope>NUCLEOTIDE SEQUENCE [LARGE SCALE GENOMIC DNA]</scope>
</reference>
<dbReference type="Proteomes" id="UP000030746">
    <property type="component" value="Unassembled WGS sequence"/>
</dbReference>
<evidence type="ECO:0000313" key="3">
    <source>
        <dbReference type="Proteomes" id="UP000030746"/>
    </source>
</evidence>
<organism evidence="2 3">
    <name type="scientific">Lottia gigantea</name>
    <name type="common">Giant owl limpet</name>
    <dbReference type="NCBI Taxonomy" id="225164"/>
    <lineage>
        <taxon>Eukaryota</taxon>
        <taxon>Metazoa</taxon>
        <taxon>Spiralia</taxon>
        <taxon>Lophotrochozoa</taxon>
        <taxon>Mollusca</taxon>
        <taxon>Gastropoda</taxon>
        <taxon>Patellogastropoda</taxon>
        <taxon>Lottioidea</taxon>
        <taxon>Lottiidae</taxon>
        <taxon>Lottia</taxon>
    </lineage>
</organism>
<dbReference type="OrthoDB" id="6778718at2759"/>
<dbReference type="KEGG" id="lgi:LOTGIDRAFT_155372"/>
<dbReference type="HOGENOM" id="CLU_722181_0_0_1"/>
<proteinExistence type="predicted"/>
<protein>
    <submittedName>
        <fullName evidence="2">Uncharacterized protein</fullName>
    </submittedName>
</protein>
<dbReference type="PANTHER" id="PTHR47018:SF3">
    <property type="entry name" value="MYCBP-ASSOCIATED PROTEIN"/>
    <property type="match status" value="1"/>
</dbReference>
<feature type="compositionally biased region" description="Polar residues" evidence="1">
    <location>
        <begin position="88"/>
        <end position="100"/>
    </location>
</feature>
<name>V3Z0P4_LOTGI</name>
<dbReference type="AlphaFoldDB" id="V3Z0P4"/>
<feature type="region of interest" description="Disordered" evidence="1">
    <location>
        <begin position="87"/>
        <end position="111"/>
    </location>
</feature>
<feature type="region of interest" description="Disordered" evidence="1">
    <location>
        <begin position="1"/>
        <end position="24"/>
    </location>
</feature>
<evidence type="ECO:0000313" key="2">
    <source>
        <dbReference type="EMBL" id="ESO84058.1"/>
    </source>
</evidence>
<dbReference type="RefSeq" id="XP_009065186.1">
    <property type="nucleotide sequence ID" value="XM_009066938.1"/>
</dbReference>
<evidence type="ECO:0000256" key="1">
    <source>
        <dbReference type="SAM" id="MobiDB-lite"/>
    </source>
</evidence>
<dbReference type="CTD" id="20236695"/>
<dbReference type="EMBL" id="KB203566">
    <property type="protein sequence ID" value="ESO84058.1"/>
    <property type="molecule type" value="Genomic_DNA"/>
</dbReference>
<sequence length="383" mass="44404">MAKPTMVHEVTRVDSRYSSGSSSSKRSCAETVHLRAKYGENEFILVNERLQNESVVNLIDKNAVYHRVCYQSLTNSDHMKRSKAKFLSISNETSPTSQNSPPLPKKRKTRSGDGIFDSTICFFCQDTSNTKPLHQMSTENVNNKLEDTVHKSNKENLKIRLHSSFDARSGDFKYHKHCWVNYVDRAKEPSYDKFENADDIHRKSVLIEVTTDDNYLTVHPWNAYNSIITNSEAERDFTTNVFMFPLIPAPASDISSVYTALKRSQTISTWFLRVYMRMIERLLLFIQATRQRDWKLHLEASTLMCQDICSMDRIKYRRMLPVYIADMKRLKQSDPGIWNAFMNGEFSVKQNSIPFTSIGMDHAGEQVNKIMKSKPEIRNFFKL</sequence>
<accession>V3Z0P4</accession>
<gene>
    <name evidence="2" type="ORF">LOTGIDRAFT_155372</name>
</gene>
<keyword evidence="3" id="KW-1185">Reference proteome</keyword>
<dbReference type="PANTHER" id="PTHR47018">
    <property type="entry name" value="CXC DOMAIN-CONTAINING PROTEIN-RELATED"/>
    <property type="match status" value="1"/>
</dbReference>
<dbReference type="GeneID" id="20236695"/>